<name>A0AC34GI83_9BILA</name>
<evidence type="ECO:0000313" key="1">
    <source>
        <dbReference type="Proteomes" id="UP000887579"/>
    </source>
</evidence>
<dbReference type="Proteomes" id="UP000887579">
    <property type="component" value="Unplaced"/>
</dbReference>
<accession>A0AC34GI83</accession>
<dbReference type="WBParaSite" id="ES5_v2.g29353.t1">
    <property type="protein sequence ID" value="ES5_v2.g29353.t1"/>
    <property type="gene ID" value="ES5_v2.g29353"/>
</dbReference>
<evidence type="ECO:0000313" key="2">
    <source>
        <dbReference type="WBParaSite" id="ES5_v2.g29353.t1"/>
    </source>
</evidence>
<organism evidence="1 2">
    <name type="scientific">Panagrolaimus sp. ES5</name>
    <dbReference type="NCBI Taxonomy" id="591445"/>
    <lineage>
        <taxon>Eukaryota</taxon>
        <taxon>Metazoa</taxon>
        <taxon>Ecdysozoa</taxon>
        <taxon>Nematoda</taxon>
        <taxon>Chromadorea</taxon>
        <taxon>Rhabditida</taxon>
        <taxon>Tylenchina</taxon>
        <taxon>Panagrolaimomorpha</taxon>
        <taxon>Panagrolaimoidea</taxon>
        <taxon>Panagrolaimidae</taxon>
        <taxon>Panagrolaimus</taxon>
    </lineage>
</organism>
<protein>
    <submittedName>
        <fullName evidence="2">RNA recognition motif spliceosomal PrP8 domain-containing protein</fullName>
    </submittedName>
</protein>
<sequence length="262" mass="30842">KRHLFPNWVKPADTEPPPILVYKWAQGINNLQNVWETAEGECNVLLEAKFEKLCEKIDLTFLSRLLRLIVDHNIADYMTAKNNVTINYKDMNHTNTYGLIRGLQFSSFIVQYYGLIMDLLILGMRRANEIAGPPECPNDFVSFQDTETENCHPVRLYCRYVDKIWLFMRFDADETRDLIQRYLAEHPDPNNENVVGYNNKKCWPRDSRMRLMKHDVNLGRASFWDIKNRLPRSLTTVEWESSFVSVYSKDNPNLLFDMCGFE</sequence>
<reference evidence="2" key="1">
    <citation type="submission" date="2022-11" db="UniProtKB">
        <authorList>
            <consortium name="WormBaseParasite"/>
        </authorList>
    </citation>
    <scope>IDENTIFICATION</scope>
</reference>
<proteinExistence type="predicted"/>